<name>A0ABV0NSS7_9TELE</name>
<accession>A0ABV0NSS7</accession>
<proteinExistence type="predicted"/>
<dbReference type="EMBL" id="JAHRIO010050412">
    <property type="protein sequence ID" value="MEQ2174470.1"/>
    <property type="molecule type" value="Genomic_DNA"/>
</dbReference>
<organism evidence="1 2">
    <name type="scientific">Goodea atripinnis</name>
    <dbReference type="NCBI Taxonomy" id="208336"/>
    <lineage>
        <taxon>Eukaryota</taxon>
        <taxon>Metazoa</taxon>
        <taxon>Chordata</taxon>
        <taxon>Craniata</taxon>
        <taxon>Vertebrata</taxon>
        <taxon>Euteleostomi</taxon>
        <taxon>Actinopterygii</taxon>
        <taxon>Neopterygii</taxon>
        <taxon>Teleostei</taxon>
        <taxon>Neoteleostei</taxon>
        <taxon>Acanthomorphata</taxon>
        <taxon>Ovalentaria</taxon>
        <taxon>Atherinomorphae</taxon>
        <taxon>Cyprinodontiformes</taxon>
        <taxon>Goodeidae</taxon>
        <taxon>Goodea</taxon>
    </lineage>
</organism>
<dbReference type="PANTHER" id="PTHR47130">
    <property type="entry name" value="SI:DKEY-19B23.11-RELATED"/>
    <property type="match status" value="1"/>
</dbReference>
<reference evidence="1 2" key="1">
    <citation type="submission" date="2021-06" db="EMBL/GenBank/DDBJ databases">
        <authorList>
            <person name="Palmer J.M."/>
        </authorList>
    </citation>
    <scope>NUCLEOTIDE SEQUENCE [LARGE SCALE GENOMIC DNA]</scope>
    <source>
        <strain evidence="1 2">GA_2019</strain>
        <tissue evidence="1">Muscle</tissue>
    </source>
</reference>
<sequence>MFIIHHNVLKGARNAFLMNNQLQILTFIQADQDGLHTLSPQEAVLCGYTVLISDAGDLLFRASFLACHVNSQVSIQQSYLPVRPAPEAGIAIMFHKDKSGKEAVVLSLREAAAMGYYVSRQTSRFVLRCPCSSPLSYTVKVLYGLRSTFHSVTFFLQIQTVFVILCFRRKEWIWRL</sequence>
<evidence type="ECO:0000313" key="2">
    <source>
        <dbReference type="Proteomes" id="UP001476798"/>
    </source>
</evidence>
<keyword evidence="2" id="KW-1185">Reference proteome</keyword>
<gene>
    <name evidence="1" type="ORF">GOODEAATRI_008281</name>
</gene>
<evidence type="ECO:0000313" key="1">
    <source>
        <dbReference type="EMBL" id="MEQ2174470.1"/>
    </source>
</evidence>
<dbReference type="PANTHER" id="PTHR47130:SF1">
    <property type="entry name" value="ZP DOMAIN-CONTAINING PROTEIN"/>
    <property type="match status" value="1"/>
</dbReference>
<dbReference type="Proteomes" id="UP001476798">
    <property type="component" value="Unassembled WGS sequence"/>
</dbReference>
<comment type="caution">
    <text evidence="1">The sequence shown here is derived from an EMBL/GenBank/DDBJ whole genome shotgun (WGS) entry which is preliminary data.</text>
</comment>
<protein>
    <submittedName>
        <fullName evidence="1">Uncharacterized protein</fullName>
    </submittedName>
</protein>